<protein>
    <submittedName>
        <fullName evidence="1">Alpha-soluble NSF attachment protein 2</fullName>
    </submittedName>
</protein>
<comment type="caution">
    <text evidence="1">The sequence shown here is derived from an EMBL/GenBank/DDBJ whole genome shotgun (WGS) entry which is preliminary data.</text>
</comment>
<dbReference type="Proteomes" id="UP000265520">
    <property type="component" value="Unassembled WGS sequence"/>
</dbReference>
<feature type="non-terminal residue" evidence="1">
    <location>
        <position position="1"/>
    </location>
</feature>
<evidence type="ECO:0000313" key="2">
    <source>
        <dbReference type="Proteomes" id="UP000265520"/>
    </source>
</evidence>
<organism evidence="1 2">
    <name type="scientific">Trifolium medium</name>
    <dbReference type="NCBI Taxonomy" id="97028"/>
    <lineage>
        <taxon>Eukaryota</taxon>
        <taxon>Viridiplantae</taxon>
        <taxon>Streptophyta</taxon>
        <taxon>Embryophyta</taxon>
        <taxon>Tracheophyta</taxon>
        <taxon>Spermatophyta</taxon>
        <taxon>Magnoliopsida</taxon>
        <taxon>eudicotyledons</taxon>
        <taxon>Gunneridae</taxon>
        <taxon>Pentapetalae</taxon>
        <taxon>rosids</taxon>
        <taxon>fabids</taxon>
        <taxon>Fabales</taxon>
        <taxon>Fabaceae</taxon>
        <taxon>Papilionoideae</taxon>
        <taxon>50 kb inversion clade</taxon>
        <taxon>NPAAA clade</taxon>
        <taxon>Hologalegina</taxon>
        <taxon>IRL clade</taxon>
        <taxon>Trifolieae</taxon>
        <taxon>Trifolium</taxon>
    </lineage>
</organism>
<keyword evidence="2" id="KW-1185">Reference proteome</keyword>
<dbReference type="EMBL" id="LXQA010232561">
    <property type="protein sequence ID" value="MCI36304.1"/>
    <property type="molecule type" value="Genomic_DNA"/>
</dbReference>
<reference evidence="1 2" key="1">
    <citation type="journal article" date="2018" name="Front. Plant Sci.">
        <title>Red Clover (Trifolium pratense) and Zigzag Clover (T. medium) - A Picture of Genomic Similarities and Differences.</title>
        <authorList>
            <person name="Dluhosova J."/>
            <person name="Istvanek J."/>
            <person name="Nedelnik J."/>
            <person name="Repkova J."/>
        </authorList>
    </citation>
    <scope>NUCLEOTIDE SEQUENCE [LARGE SCALE GENOMIC DNA]</scope>
    <source>
        <strain evidence="2">cv. 10/8</strain>
        <tissue evidence="1">Leaf</tissue>
    </source>
</reference>
<dbReference type="AlphaFoldDB" id="A0A392RJU4"/>
<sequence>DSWKTTLLLRVKEKLKAKELEEDDLT</sequence>
<name>A0A392RJU4_9FABA</name>
<evidence type="ECO:0000313" key="1">
    <source>
        <dbReference type="EMBL" id="MCI36304.1"/>
    </source>
</evidence>
<proteinExistence type="predicted"/>
<accession>A0A392RJU4</accession>